<feature type="compositionally biased region" description="Basic and acidic residues" evidence="1">
    <location>
        <begin position="24"/>
        <end position="34"/>
    </location>
</feature>
<name>A0ABQ9XTP8_9EUKA</name>
<protein>
    <submittedName>
        <fullName evidence="2">Uncharacterized protein</fullName>
    </submittedName>
</protein>
<keyword evidence="3" id="KW-1185">Reference proteome</keyword>
<accession>A0ABQ9XTP8</accession>
<evidence type="ECO:0000313" key="2">
    <source>
        <dbReference type="EMBL" id="KAK2954851.1"/>
    </source>
</evidence>
<comment type="caution">
    <text evidence="2">The sequence shown here is derived from an EMBL/GenBank/DDBJ whole genome shotgun (WGS) entry which is preliminary data.</text>
</comment>
<reference evidence="2 3" key="1">
    <citation type="journal article" date="2022" name="bioRxiv">
        <title>Genomics of Preaxostyla Flagellates Illuminates Evolutionary Transitions and the Path Towards Mitochondrial Loss.</title>
        <authorList>
            <person name="Novak L.V.F."/>
            <person name="Treitli S.C."/>
            <person name="Pyrih J."/>
            <person name="Halakuc P."/>
            <person name="Pipaliya S.V."/>
            <person name="Vacek V."/>
            <person name="Brzon O."/>
            <person name="Soukal P."/>
            <person name="Eme L."/>
            <person name="Dacks J.B."/>
            <person name="Karnkowska A."/>
            <person name="Elias M."/>
            <person name="Hampl V."/>
        </authorList>
    </citation>
    <scope>NUCLEOTIDE SEQUENCE [LARGE SCALE GENOMIC DNA]</scope>
    <source>
        <strain evidence="2">NAU3</strain>
        <tissue evidence="2">Gut</tissue>
    </source>
</reference>
<feature type="region of interest" description="Disordered" evidence="1">
    <location>
        <begin position="161"/>
        <end position="180"/>
    </location>
</feature>
<evidence type="ECO:0000256" key="1">
    <source>
        <dbReference type="SAM" id="MobiDB-lite"/>
    </source>
</evidence>
<gene>
    <name evidence="2" type="ORF">BLNAU_10181</name>
</gene>
<sequence>MKMKKVTLEIRQVHLPVDPDIVEVGKEGSDRMRDGLNMQQELENDEISHSEQPNLDSEEVMVKDTTIEELEEGVERLKEQEKAAEIARREAETRIHHLQVEKHDAENYLKESRERKKRAEEMKIKANRDRKKAEAEREMMEEESRKAEETIRKVEEELRMAEDEQKQAEEQKVQTQHEREMMSTEVKRLREELEQAMFEEKNTLQSENDDLKLQIADVPIWVGTESLQTFDRTAYKLTPTTLTQIVDLEKDTDWRAVFTFPVEEGEWELKIRGNDTNWHVTLGYIRPPLLDSATRGHCGAYQSGIGGDFGLWEGDMWHSGKEFKPEGTNKKCDRAGQTAAIRVNMSTREARLFVDDEEQPGIFTDIPSPLCLGISTGISMTDSPVEVLWLKRRRNDELERAALEEKKTLKSQNDELKLKLVDLPIWIGTESLRTLDGKAHRLTPTTLTQIVKFEKNKEHPLPEDATQKHCGSYHSGIGGDFTLWDGGMWKGGEFKPEGTNKKWDRVGQTAAIRVNMSTREARLFVDDVEQPGTFTDIPSPLCIGISTHSENRSVEVRCSLNLDDILPVKVHELFLTVHSLTPTTLTQLIVTSDDDSWRTAFTFPIDEGEWELKIRGSVQASLLVMLGFLRHPLPDNASQFQCGYYGSGIGGDFSLWKGGMWHAGKEFKPAGTNKKCDRAGQTAAIRVNMRTREARLFVDEEEQPGIFTDIPSPLCFGITTGFRSENLSVEVLWLKRFRGNDELVGMLIGLDVANVGLDNRPLLDIHF</sequence>
<feature type="region of interest" description="Disordered" evidence="1">
    <location>
        <begin position="112"/>
        <end position="149"/>
    </location>
</feature>
<dbReference type="EMBL" id="JARBJD010000073">
    <property type="protein sequence ID" value="KAK2954851.1"/>
    <property type="molecule type" value="Genomic_DNA"/>
</dbReference>
<feature type="region of interest" description="Disordered" evidence="1">
    <location>
        <begin position="24"/>
        <end position="59"/>
    </location>
</feature>
<dbReference type="Proteomes" id="UP001281761">
    <property type="component" value="Unassembled WGS sequence"/>
</dbReference>
<organism evidence="2 3">
    <name type="scientific">Blattamonas nauphoetae</name>
    <dbReference type="NCBI Taxonomy" id="2049346"/>
    <lineage>
        <taxon>Eukaryota</taxon>
        <taxon>Metamonada</taxon>
        <taxon>Preaxostyla</taxon>
        <taxon>Oxymonadida</taxon>
        <taxon>Blattamonas</taxon>
    </lineage>
</organism>
<evidence type="ECO:0000313" key="3">
    <source>
        <dbReference type="Proteomes" id="UP001281761"/>
    </source>
</evidence>
<proteinExistence type="predicted"/>